<evidence type="ECO:0000313" key="3">
    <source>
        <dbReference type="Proteomes" id="UP000246050"/>
    </source>
</evidence>
<dbReference type="Proteomes" id="UP000246050">
    <property type="component" value="Unassembled WGS sequence"/>
</dbReference>
<organism evidence="2 3">
    <name type="scientific">Micromonospora sicca</name>
    <dbReference type="NCBI Taxonomy" id="2202420"/>
    <lineage>
        <taxon>Bacteria</taxon>
        <taxon>Bacillati</taxon>
        <taxon>Actinomycetota</taxon>
        <taxon>Actinomycetes</taxon>
        <taxon>Micromonosporales</taxon>
        <taxon>Micromonosporaceae</taxon>
        <taxon>Micromonospora</taxon>
    </lineage>
</organism>
<accession>A0A317DRF7</accession>
<feature type="transmembrane region" description="Helical" evidence="1">
    <location>
        <begin position="49"/>
        <end position="70"/>
    </location>
</feature>
<dbReference type="EMBL" id="QGKS01000053">
    <property type="protein sequence ID" value="PWR17319.1"/>
    <property type="molecule type" value="Genomic_DNA"/>
</dbReference>
<keyword evidence="1" id="KW-0472">Membrane</keyword>
<evidence type="ECO:0000313" key="2">
    <source>
        <dbReference type="EMBL" id="PWR17319.1"/>
    </source>
</evidence>
<evidence type="ECO:0000256" key="1">
    <source>
        <dbReference type="SAM" id="Phobius"/>
    </source>
</evidence>
<keyword evidence="1" id="KW-1133">Transmembrane helix</keyword>
<proteinExistence type="predicted"/>
<protein>
    <submittedName>
        <fullName evidence="2">Uncharacterized protein</fullName>
    </submittedName>
</protein>
<gene>
    <name evidence="2" type="ORF">DKT69_00795</name>
</gene>
<feature type="transmembrane region" description="Helical" evidence="1">
    <location>
        <begin position="82"/>
        <end position="99"/>
    </location>
</feature>
<keyword evidence="1" id="KW-0812">Transmembrane</keyword>
<reference evidence="2 3" key="1">
    <citation type="submission" date="2018-05" db="EMBL/GenBank/DDBJ databases">
        <title>Micromonosporas from Atacama Desert.</title>
        <authorList>
            <person name="Carro L."/>
            <person name="Golinska P."/>
            <person name="Klenk H.-P."/>
            <person name="Goodfellow M."/>
        </authorList>
    </citation>
    <scope>NUCLEOTIDE SEQUENCE [LARGE SCALE GENOMIC DNA]</scope>
    <source>
        <strain evidence="2 3">4G51</strain>
    </source>
</reference>
<sequence length="153" mass="16809">MISLACVGRRGHHRQRFRTEWAALTLASLLTCLVADGAAGVSLRRGSGLLVALATLPLLLCLFGTVRAWFFDEDDLDNEPNWIVPVVFVSLFLAGPISFELPSAYLQTFGDRWPSWSPPVRPLPAATRGCASPTSPVARRWAGWPYHAAHDLQ</sequence>
<dbReference type="AlphaFoldDB" id="A0A317DRF7"/>
<feature type="transmembrane region" description="Helical" evidence="1">
    <location>
        <begin position="21"/>
        <end position="43"/>
    </location>
</feature>
<dbReference type="RefSeq" id="WP_109799689.1">
    <property type="nucleotide sequence ID" value="NZ_QGKS01000053.1"/>
</dbReference>
<name>A0A317DRF7_9ACTN</name>
<comment type="caution">
    <text evidence="2">The sequence shown here is derived from an EMBL/GenBank/DDBJ whole genome shotgun (WGS) entry which is preliminary data.</text>
</comment>